<protein>
    <recommendedName>
        <fullName evidence="9">Membrane fusion protein (MFP) family protein</fullName>
    </recommendedName>
</protein>
<evidence type="ECO:0000256" key="9">
    <source>
        <dbReference type="RuleBase" id="RU365093"/>
    </source>
</evidence>
<dbReference type="SUPFAM" id="SSF111369">
    <property type="entry name" value="HlyD-like secretion proteins"/>
    <property type="match status" value="1"/>
</dbReference>
<evidence type="ECO:0000256" key="7">
    <source>
        <dbReference type="ARBA" id="ARBA00022989"/>
    </source>
</evidence>
<reference evidence="13 14" key="1">
    <citation type="submission" date="2020-08" db="EMBL/GenBank/DDBJ databases">
        <title>Genomic Encyclopedia of Type Strains, Phase IV (KMG-IV): sequencing the most valuable type-strain genomes for metagenomic binning, comparative biology and taxonomic classification.</title>
        <authorList>
            <person name="Goeker M."/>
        </authorList>
    </citation>
    <scope>NUCLEOTIDE SEQUENCE [LARGE SCALE GENOMIC DNA]</scope>
    <source>
        <strain evidence="13 14">DSM 29348</strain>
    </source>
</reference>
<feature type="transmembrane region" description="Helical" evidence="9">
    <location>
        <begin position="32"/>
        <end position="57"/>
    </location>
</feature>
<dbReference type="GO" id="GO:0015031">
    <property type="term" value="P:protein transport"/>
    <property type="evidence" value="ECO:0007669"/>
    <property type="project" value="InterPro"/>
</dbReference>
<keyword evidence="7 9" id="KW-1133">Transmembrane helix</keyword>
<accession>A0A7W6GPX2</accession>
<keyword evidence="8 9" id="KW-0472">Membrane</keyword>
<keyword evidence="6 9" id="KW-0812">Transmembrane</keyword>
<feature type="domain" description="AprE-like long alpha-helical hairpin" evidence="11">
    <location>
        <begin position="112"/>
        <end position="293"/>
    </location>
</feature>
<evidence type="ECO:0000313" key="13">
    <source>
        <dbReference type="EMBL" id="MBB3982997.1"/>
    </source>
</evidence>
<comment type="caution">
    <text evidence="13">The sequence shown here is derived from an EMBL/GenBank/DDBJ whole genome shotgun (WGS) entry which is preliminary data.</text>
</comment>
<dbReference type="PRINTS" id="PR01490">
    <property type="entry name" value="RTXTOXIND"/>
</dbReference>
<feature type="coiled-coil region" evidence="10">
    <location>
        <begin position="171"/>
        <end position="198"/>
    </location>
</feature>
<dbReference type="InterPro" id="IPR050739">
    <property type="entry name" value="MFP"/>
</dbReference>
<comment type="similarity">
    <text evidence="2 9">Belongs to the membrane fusion protein (MFP) (TC 8.A.1) family.</text>
</comment>
<keyword evidence="5 9" id="KW-0997">Cell inner membrane</keyword>
<evidence type="ECO:0000259" key="12">
    <source>
        <dbReference type="Pfam" id="PF26002"/>
    </source>
</evidence>
<dbReference type="InterPro" id="IPR058982">
    <property type="entry name" value="Beta-barrel_AprE"/>
</dbReference>
<dbReference type="InterPro" id="IPR010129">
    <property type="entry name" value="T1SS_HlyD"/>
</dbReference>
<evidence type="ECO:0000256" key="2">
    <source>
        <dbReference type="ARBA" id="ARBA00009477"/>
    </source>
</evidence>
<evidence type="ECO:0000256" key="1">
    <source>
        <dbReference type="ARBA" id="ARBA00004377"/>
    </source>
</evidence>
<name>A0A7W6GPX2_9SPHN</name>
<evidence type="ECO:0000259" key="11">
    <source>
        <dbReference type="Pfam" id="PF25994"/>
    </source>
</evidence>
<evidence type="ECO:0000256" key="5">
    <source>
        <dbReference type="ARBA" id="ARBA00022519"/>
    </source>
</evidence>
<comment type="subcellular location">
    <subcellularLocation>
        <location evidence="1 9">Cell inner membrane</location>
        <topology evidence="1 9">Single-pass membrane protein</topology>
    </subcellularLocation>
</comment>
<feature type="domain" description="AprE-like beta-barrel" evidence="12">
    <location>
        <begin position="335"/>
        <end position="423"/>
    </location>
</feature>
<dbReference type="RefSeq" id="WP_183956006.1">
    <property type="nucleotide sequence ID" value="NZ_JACIEB010000006.1"/>
</dbReference>
<keyword evidence="4 9" id="KW-1003">Cell membrane</keyword>
<dbReference type="Gene3D" id="2.40.30.170">
    <property type="match status" value="1"/>
</dbReference>
<evidence type="ECO:0000313" key="14">
    <source>
        <dbReference type="Proteomes" id="UP000552757"/>
    </source>
</evidence>
<dbReference type="Pfam" id="PF25994">
    <property type="entry name" value="HH_AprE"/>
    <property type="match status" value="1"/>
</dbReference>
<dbReference type="PANTHER" id="PTHR30386">
    <property type="entry name" value="MEMBRANE FUSION SUBUNIT OF EMRAB-TOLC MULTIDRUG EFFLUX PUMP"/>
    <property type="match status" value="1"/>
</dbReference>
<evidence type="ECO:0000256" key="3">
    <source>
        <dbReference type="ARBA" id="ARBA00022448"/>
    </source>
</evidence>
<dbReference type="NCBIfam" id="TIGR01843">
    <property type="entry name" value="type_I_hlyD"/>
    <property type="match status" value="1"/>
</dbReference>
<proteinExistence type="inferred from homology"/>
<organism evidence="13 14">
    <name type="scientific">Sphingobium fontiphilum</name>
    <dbReference type="NCBI Taxonomy" id="944425"/>
    <lineage>
        <taxon>Bacteria</taxon>
        <taxon>Pseudomonadati</taxon>
        <taxon>Pseudomonadota</taxon>
        <taxon>Alphaproteobacteria</taxon>
        <taxon>Sphingomonadales</taxon>
        <taxon>Sphingomonadaceae</taxon>
        <taxon>Sphingobium</taxon>
    </lineage>
</organism>
<dbReference type="InterPro" id="IPR058781">
    <property type="entry name" value="HH_AprE-like"/>
</dbReference>
<dbReference type="EMBL" id="JACIEB010000006">
    <property type="protein sequence ID" value="MBB3982997.1"/>
    <property type="molecule type" value="Genomic_DNA"/>
</dbReference>
<keyword evidence="14" id="KW-1185">Reference proteome</keyword>
<keyword evidence="10" id="KW-0175">Coiled coil</keyword>
<evidence type="ECO:0000256" key="4">
    <source>
        <dbReference type="ARBA" id="ARBA00022475"/>
    </source>
</evidence>
<dbReference type="Proteomes" id="UP000552757">
    <property type="component" value="Unassembled WGS sequence"/>
</dbReference>
<sequence>MNQITLQKDLTPSDEDFDYAPEHSIRAHSRQALIASAILVFGLGLAAAVIPIGGAVIGSGQIGVESHVKRVAHPQGGVISAISVKDGDAVRKGQALMRLDTAVSGTSADFSTQSLFQMLAQRAALEAERDGLSRVRFPRELTASANPAAREAIAMEQRGFDLRMAEDRGIQNQLSERVNQLNQQIAGYRAQIAALEDQQKLIEPELAGVRKLWDRQLVTINKLNSLERTRVDMRGSIAALQAQIAQAQGRIAETREQAISTRQSRRAEAATQLARIMETLNQQQVQKASSTDQFERSIIRAPADGIVDKLTYTTIGDVIRPAETIMSIVPSKDELVVEASISPADVDQVAAGQPAQMRFTAFNTQTTPEVHGRVIYVAPERSVDEHSGLSFYRIRVQLNDKEVQALKQPLKPGMPVEVYVSTGSRSMLSYVTKPMRDQLARAFRDQ</sequence>
<dbReference type="Pfam" id="PF26002">
    <property type="entry name" value="Beta-barrel_AprE"/>
    <property type="match status" value="1"/>
</dbReference>
<evidence type="ECO:0000256" key="6">
    <source>
        <dbReference type="ARBA" id="ARBA00022692"/>
    </source>
</evidence>
<evidence type="ECO:0000256" key="10">
    <source>
        <dbReference type="SAM" id="Coils"/>
    </source>
</evidence>
<gene>
    <name evidence="13" type="ORF">GGR44_002677</name>
</gene>
<dbReference type="PANTHER" id="PTHR30386:SF17">
    <property type="entry name" value="ALKALINE PROTEASE SECRETION PROTEIN APRE"/>
    <property type="match status" value="1"/>
</dbReference>
<feature type="coiled-coil region" evidence="10">
    <location>
        <begin position="223"/>
        <end position="257"/>
    </location>
</feature>
<dbReference type="AlphaFoldDB" id="A0A7W6GPX2"/>
<dbReference type="GO" id="GO:0005886">
    <property type="term" value="C:plasma membrane"/>
    <property type="evidence" value="ECO:0007669"/>
    <property type="project" value="UniProtKB-SubCell"/>
</dbReference>
<keyword evidence="3 9" id="KW-0813">Transport</keyword>
<evidence type="ECO:0000256" key="8">
    <source>
        <dbReference type="ARBA" id="ARBA00023136"/>
    </source>
</evidence>
<dbReference type="Gene3D" id="2.40.50.100">
    <property type="match status" value="1"/>
</dbReference>